<dbReference type="EMBL" id="WNDQ01000011">
    <property type="protein sequence ID" value="KAF1022524.1"/>
    <property type="molecule type" value="Genomic_DNA"/>
</dbReference>
<feature type="transmembrane region" description="Helical" evidence="5">
    <location>
        <begin position="213"/>
        <end position="231"/>
    </location>
</feature>
<evidence type="ECO:0000313" key="6">
    <source>
        <dbReference type="EMBL" id="KAF1022524.1"/>
    </source>
</evidence>
<keyword evidence="3 5" id="KW-1133">Transmembrane helix</keyword>
<evidence type="ECO:0000256" key="3">
    <source>
        <dbReference type="ARBA" id="ARBA00022989"/>
    </source>
</evidence>
<evidence type="ECO:0000256" key="4">
    <source>
        <dbReference type="ARBA" id="ARBA00023136"/>
    </source>
</evidence>
<evidence type="ECO:0000256" key="1">
    <source>
        <dbReference type="ARBA" id="ARBA00004141"/>
    </source>
</evidence>
<evidence type="ECO:0000313" key="7">
    <source>
        <dbReference type="Proteomes" id="UP000461670"/>
    </source>
</evidence>
<feature type="transmembrane region" description="Helical" evidence="5">
    <location>
        <begin position="92"/>
        <end position="112"/>
    </location>
</feature>
<evidence type="ECO:0000256" key="5">
    <source>
        <dbReference type="SAM" id="Phobius"/>
    </source>
</evidence>
<dbReference type="Proteomes" id="UP000461670">
    <property type="component" value="Unassembled WGS sequence"/>
</dbReference>
<proteinExistence type="predicted"/>
<accession>A0A7V8FQQ9</accession>
<name>A0A7V8FQQ9_9BURK</name>
<dbReference type="SUPFAM" id="SSF103481">
    <property type="entry name" value="Multidrug resistance efflux transporter EmrE"/>
    <property type="match status" value="1"/>
</dbReference>
<feature type="transmembrane region" description="Helical" evidence="5">
    <location>
        <begin position="186"/>
        <end position="207"/>
    </location>
</feature>
<feature type="transmembrane region" description="Helical" evidence="5">
    <location>
        <begin position="153"/>
        <end position="174"/>
    </location>
</feature>
<dbReference type="PANTHER" id="PTHR22911">
    <property type="entry name" value="ACYL-MALONYL CONDENSING ENZYME-RELATED"/>
    <property type="match status" value="1"/>
</dbReference>
<dbReference type="InterPro" id="IPR037185">
    <property type="entry name" value="EmrE-like"/>
</dbReference>
<comment type="subcellular location">
    <subcellularLocation>
        <location evidence="1">Membrane</location>
        <topology evidence="1">Multi-pass membrane protein</topology>
    </subcellularLocation>
</comment>
<dbReference type="PANTHER" id="PTHR22911:SF6">
    <property type="entry name" value="SOLUTE CARRIER FAMILY 35 MEMBER G1"/>
    <property type="match status" value="1"/>
</dbReference>
<feature type="transmembrane region" description="Helical" evidence="5">
    <location>
        <begin position="243"/>
        <end position="267"/>
    </location>
</feature>
<reference evidence="7" key="1">
    <citation type="journal article" date="2020" name="MBio">
        <title>Horizontal gene transfer to a defensive symbiont with a reduced genome amongst a multipartite beetle microbiome.</title>
        <authorList>
            <person name="Waterworth S.C."/>
            <person name="Florez L.V."/>
            <person name="Rees E.R."/>
            <person name="Hertweck C."/>
            <person name="Kaltenpoth M."/>
            <person name="Kwan J.C."/>
        </authorList>
    </citation>
    <scope>NUCLEOTIDE SEQUENCE [LARGE SCALE GENOMIC DNA]</scope>
</reference>
<sequence length="304" mass="32558">MQALWMLLATLLFALMGVCVKLASPYYTTAELIFYRGIIGVMVLALLARSQGESLRTRYPGMHAWRSLIGVTSMGGWFYTIGYLPLATAVTLNYMSSIWIAAFIVGGALLALRPLKHETSPLRAQGPLAVTVILGFIGVLLMMRPSFEPTQLFAGMVGLLAGLLAAFAYLQVVALARVGEPETRTVFYFALGCAIAGGGAALAGGLSPWNWRGAIWLIPVGVLAALAQLCMTRAYARSQGHLGMLFVVNLQYSGIIFSSMLGLLIFAEYLPPIAWAGMALIIVSGVLASILRARVVPSVPAEDR</sequence>
<feature type="transmembrane region" description="Helical" evidence="5">
    <location>
        <begin position="273"/>
        <end position="291"/>
    </location>
</feature>
<evidence type="ECO:0000256" key="2">
    <source>
        <dbReference type="ARBA" id="ARBA00022692"/>
    </source>
</evidence>
<comment type="caution">
    <text evidence="6">The sequence shown here is derived from an EMBL/GenBank/DDBJ whole genome shotgun (WGS) entry which is preliminary data.</text>
</comment>
<gene>
    <name evidence="6" type="primary">ribN_2</name>
    <name evidence="6" type="ORF">GAK30_01112</name>
</gene>
<dbReference type="AlphaFoldDB" id="A0A7V8FQQ9"/>
<feature type="transmembrane region" description="Helical" evidence="5">
    <location>
        <begin position="33"/>
        <end position="52"/>
    </location>
</feature>
<keyword evidence="2 5" id="KW-0812">Transmembrane</keyword>
<keyword evidence="4 5" id="KW-0472">Membrane</keyword>
<dbReference type="GO" id="GO:0016020">
    <property type="term" value="C:membrane"/>
    <property type="evidence" value="ECO:0007669"/>
    <property type="project" value="UniProtKB-SubCell"/>
</dbReference>
<feature type="transmembrane region" description="Helical" evidence="5">
    <location>
        <begin position="64"/>
        <end position="86"/>
    </location>
</feature>
<organism evidence="6 7">
    <name type="scientific">Paracidovorax wautersii</name>
    <dbReference type="NCBI Taxonomy" id="1177982"/>
    <lineage>
        <taxon>Bacteria</taxon>
        <taxon>Pseudomonadati</taxon>
        <taxon>Pseudomonadota</taxon>
        <taxon>Betaproteobacteria</taxon>
        <taxon>Burkholderiales</taxon>
        <taxon>Comamonadaceae</taxon>
        <taxon>Paracidovorax</taxon>
    </lineage>
</organism>
<feature type="transmembrane region" description="Helical" evidence="5">
    <location>
        <begin position="124"/>
        <end position="147"/>
    </location>
</feature>
<protein>
    <submittedName>
        <fullName evidence="6">Riboflavin transporter</fullName>
    </submittedName>
</protein>